<proteinExistence type="predicted"/>
<gene>
    <name evidence="2" type="ORF">BIW11_07860</name>
</gene>
<evidence type="ECO:0000313" key="2">
    <source>
        <dbReference type="EMBL" id="OQR76305.1"/>
    </source>
</evidence>
<reference evidence="2 3" key="1">
    <citation type="journal article" date="2017" name="Gigascience">
        <title>Draft genome of the honey bee ectoparasitic mite, Tropilaelaps mercedesae, is shaped by the parasitic life history.</title>
        <authorList>
            <person name="Dong X."/>
            <person name="Armstrong S.D."/>
            <person name="Xia D."/>
            <person name="Makepeace B.L."/>
            <person name="Darby A.C."/>
            <person name="Kadowaki T."/>
        </authorList>
    </citation>
    <scope>NUCLEOTIDE SEQUENCE [LARGE SCALE GENOMIC DNA]</scope>
    <source>
        <strain evidence="2">Wuxi-XJTLU</strain>
    </source>
</reference>
<keyword evidence="1" id="KW-0472">Membrane</keyword>
<evidence type="ECO:0000313" key="3">
    <source>
        <dbReference type="Proteomes" id="UP000192247"/>
    </source>
</evidence>
<dbReference type="InParanoid" id="A0A1V9XS48"/>
<keyword evidence="1" id="KW-1133">Transmembrane helix</keyword>
<feature type="transmembrane region" description="Helical" evidence="1">
    <location>
        <begin position="144"/>
        <end position="162"/>
    </location>
</feature>
<organism evidence="2 3">
    <name type="scientific">Tropilaelaps mercedesae</name>
    <dbReference type="NCBI Taxonomy" id="418985"/>
    <lineage>
        <taxon>Eukaryota</taxon>
        <taxon>Metazoa</taxon>
        <taxon>Ecdysozoa</taxon>
        <taxon>Arthropoda</taxon>
        <taxon>Chelicerata</taxon>
        <taxon>Arachnida</taxon>
        <taxon>Acari</taxon>
        <taxon>Parasitiformes</taxon>
        <taxon>Mesostigmata</taxon>
        <taxon>Gamasina</taxon>
        <taxon>Dermanyssoidea</taxon>
        <taxon>Laelapidae</taxon>
        <taxon>Tropilaelaps</taxon>
    </lineage>
</organism>
<evidence type="ECO:0000256" key="1">
    <source>
        <dbReference type="SAM" id="Phobius"/>
    </source>
</evidence>
<comment type="caution">
    <text evidence="2">The sequence shown here is derived from an EMBL/GenBank/DDBJ whole genome shotgun (WGS) entry which is preliminary data.</text>
</comment>
<keyword evidence="1" id="KW-0812">Transmembrane</keyword>
<dbReference type="AlphaFoldDB" id="A0A1V9XS48"/>
<sequence length="170" mass="19375">MVPSQLRNLIHHQEANLRQLDELFSPLVSMWYVMCTINVMANIHLTFEGAFPGAHTSRILFNLFMECFPWYAIVWGSTGAAEDIQTQFQDFIEQLEQTVFTLNGKNIQTPINRPVFSVLLWMQKASFRQPQITLAGWLPIRRSMLLGLVTFFILYAGVFSLAGSSGRKAS</sequence>
<dbReference type="EMBL" id="MNPL01004980">
    <property type="protein sequence ID" value="OQR76305.1"/>
    <property type="molecule type" value="Genomic_DNA"/>
</dbReference>
<dbReference type="Proteomes" id="UP000192247">
    <property type="component" value="Unassembled WGS sequence"/>
</dbReference>
<dbReference type="OrthoDB" id="6487451at2759"/>
<keyword evidence="3" id="KW-1185">Reference proteome</keyword>
<protein>
    <submittedName>
        <fullName evidence="2">Uncharacterized protein</fullName>
    </submittedName>
</protein>
<name>A0A1V9XS48_9ACAR</name>
<accession>A0A1V9XS48</accession>